<proteinExistence type="evidence at protein level"/>
<reference evidence="1" key="4">
    <citation type="submission" date="2025-08" db="UniProtKB">
        <authorList>
            <consortium name="Ensembl"/>
        </authorList>
    </citation>
    <scope>IDENTIFICATION</scope>
</reference>
<gene>
    <name evidence="1" type="primary">C5orf58</name>
</gene>
<dbReference type="OrthoDB" id="9448568at2759"/>
<reference evidence="1 2" key="3">
    <citation type="journal article" date="2004" name="Nature">
        <title>Finishing the euchromatic sequence of the human genome.</title>
        <authorList>
            <consortium name="International Human Genome Sequencing Consortium"/>
        </authorList>
    </citation>
    <scope>NUCLEOTIDE SEQUENCE [LARGE SCALE GENOMIC DNA]</scope>
</reference>
<dbReference type="Ensembl" id="ENST00000706941.1">
    <property type="protein sequence ID" value="ENSP00000516661.1"/>
    <property type="gene ID" value="ENSG00000234511.12"/>
</dbReference>
<sequence>MPQAEKLANQGARLRLHRRLPAPVRTSVTVGQFFYSGSEMREIAEILPAQEKVEARIDLKMGKKRVTDHKLNVDKVIKNINTISSELKKIKELSQLLLCDLILHFNHPIKTENLAEAERNNPLFEESKISDVSLVSNSFSI</sequence>
<accession>A0A9L9PY61</accession>
<dbReference type="Ensembl" id="ENST00000706941.1">
    <property type="protein sequence ID" value="ENSP00000516661.1"/>
    <property type="gene ID" value="ENSG00000234511.11"/>
</dbReference>
<dbReference type="Proteomes" id="UP000005640">
    <property type="component" value="Chromosome 5"/>
</dbReference>
<name>A0A9L9PY61_HUMAN</name>
<dbReference type="GeneTree" id="ENSGT00560000078585"/>
<keyword evidence="3 4" id="KW-1267">Proteomics identification</keyword>
<keyword evidence="2" id="KW-1185">Reference proteome</keyword>
<dbReference type="EMBL" id="KF458057">
    <property type="status" value="NOT_ANNOTATED_CDS"/>
    <property type="molecule type" value="Genomic_DNA"/>
</dbReference>
<reference evidence="1 2" key="2">
    <citation type="journal article" date="2004" name="Nature">
        <title>The DNA sequence and comparative analysis of human chromosome 5.</title>
        <authorList>
            <person name="Schmutz J."/>
            <person name="Martin J."/>
            <person name="Terry A."/>
            <person name="Couronne O."/>
            <person name="Grimwood J."/>
            <person name="Lowry S."/>
            <person name="Gordon L.A."/>
            <person name="Scott D."/>
            <person name="Xie G."/>
            <person name="Huang W."/>
            <person name="Hellsten U."/>
            <person name="Tran-Gyamfi M."/>
            <person name="She X."/>
            <person name="Prabhakar S."/>
            <person name="Aerts A."/>
            <person name="Altherr M."/>
            <person name="Bajorek E."/>
            <person name="Black S."/>
            <person name="Branscomb E."/>
            <person name="Caoile C."/>
            <person name="Challacombe J.F."/>
            <person name="Chan Y.M."/>
            <person name="Denys M."/>
            <person name="Detter J.C."/>
            <person name="Escobar J."/>
            <person name="Flowers D."/>
            <person name="Fotopulos D."/>
            <person name="Glavina T."/>
            <person name="Gomez M."/>
            <person name="Gonzales E."/>
            <person name="Goodstein D."/>
            <person name="Grigoriev I."/>
            <person name="Groza M."/>
            <person name="Hammon N."/>
            <person name="Hawkins T."/>
            <person name="Haydu L."/>
            <person name="Israni S."/>
            <person name="Jett J."/>
            <person name="Kadner K."/>
            <person name="Kimball H."/>
            <person name="Kobayashi A."/>
            <person name="Lopez F."/>
            <person name="Lou Y."/>
            <person name="Martinez D."/>
            <person name="Medina C."/>
            <person name="Morgan J."/>
            <person name="Nandkeshwar R."/>
            <person name="Noonan J.P."/>
            <person name="Pitluck S."/>
            <person name="Pollard M."/>
            <person name="Predki P."/>
            <person name="Priest J."/>
            <person name="Ramirez L."/>
            <person name="Retterer J."/>
            <person name="Rodriguez A."/>
            <person name="Rogers S."/>
            <person name="Salamov A."/>
            <person name="Salazar A."/>
            <person name="Thayer N."/>
            <person name="Tice H."/>
            <person name="Tsai M."/>
            <person name="Ustaszewska A."/>
            <person name="Vo N."/>
            <person name="Wheeler J."/>
            <person name="Wu K."/>
            <person name="Yang J."/>
            <person name="Dickson M."/>
            <person name="Cheng J.F."/>
            <person name="Eichler E.E."/>
            <person name="Olsen A."/>
            <person name="Pennacchio L.A."/>
            <person name="Rokhsar D.S."/>
            <person name="Richardson P."/>
            <person name="Lucas S.M."/>
            <person name="Myers R.M."/>
            <person name="Rubin E.M."/>
        </authorList>
    </citation>
    <scope>NUCLEOTIDE SEQUENCE [LARGE SCALE GENOMIC DNA]</scope>
</reference>
<reference evidence="1" key="5">
    <citation type="submission" date="2025-09" db="UniProtKB">
        <authorList>
            <consortium name="Ensembl"/>
        </authorList>
    </citation>
    <scope>IDENTIFICATION</scope>
</reference>
<reference evidence="1 2" key="1">
    <citation type="journal article" date="2001" name="Nature">
        <title>Initial sequencing and analysis of the human genome.</title>
        <authorList>
            <consortium name="International Human Genome Sequencing Consortium"/>
            <person name="Lander E.S."/>
            <person name="Linton L.M."/>
            <person name="Birren B."/>
            <person name="Nusbaum C."/>
            <person name="Zody M.C."/>
            <person name="Baldwin J."/>
            <person name="Devon K."/>
            <person name="Dewar K."/>
            <person name="Doyle M."/>
            <person name="FitzHugh W."/>
            <person name="Funke R."/>
            <person name="Gage D."/>
            <person name="Harris K."/>
            <person name="Heaford A."/>
            <person name="Howland J."/>
            <person name="Kann L."/>
            <person name="Lehoczky J."/>
            <person name="LeVine R."/>
            <person name="McEwan P."/>
            <person name="McKernan K."/>
            <person name="Meldrim J."/>
            <person name="Mesirov J.P."/>
            <person name="Miranda C."/>
            <person name="Morris W."/>
            <person name="Naylor J."/>
            <person name="Raymond C."/>
            <person name="Rosetti M."/>
            <person name="Santos R."/>
            <person name="Sheridan A."/>
            <person name="Sougnez C."/>
            <person name="Stange-Thomann N."/>
            <person name="Stojanovic N."/>
            <person name="Subramanian A."/>
            <person name="Wyman D."/>
            <person name="Rogers J."/>
            <person name="Sulston J."/>
            <person name="Ainscough R."/>
            <person name="Beck S."/>
            <person name="Bentley D."/>
            <person name="Burton J."/>
            <person name="Clee C."/>
            <person name="Carter N."/>
            <person name="Coulson A."/>
            <person name="Deadman R."/>
            <person name="Deloukas P."/>
            <person name="Dunham A."/>
            <person name="Dunham I."/>
            <person name="Durbin R."/>
            <person name="French L."/>
            <person name="Grafham D."/>
            <person name="Gregory S."/>
            <person name="Hubbard T."/>
            <person name="Humphray S."/>
            <person name="Hunt A."/>
            <person name="Jones M."/>
            <person name="Lloyd C."/>
            <person name="McMurray A."/>
            <person name="Matthews L."/>
            <person name="Mercer S."/>
            <person name="Milne S."/>
            <person name="Mullikin J.C."/>
            <person name="Mungall A."/>
            <person name="Plumb R."/>
            <person name="Ross M."/>
            <person name="Shownkeen R."/>
            <person name="Sims S."/>
            <person name="Waterston R.H."/>
            <person name="Wilson R.K."/>
            <person name="Hillier L.W."/>
            <person name="McPherson J.D."/>
            <person name="Marra M.A."/>
            <person name="Mardis E.R."/>
            <person name="Fulton L.A."/>
            <person name="Chinwalla A.T."/>
            <person name="Pepin K.H."/>
            <person name="Gish W.R."/>
            <person name="Chissoe S.L."/>
            <person name="Wendl M.C."/>
            <person name="Delehaunty K.D."/>
            <person name="Miner T.L."/>
            <person name="Delehaunty A."/>
            <person name="Kramer J.B."/>
            <person name="Cook L.L."/>
            <person name="Fulton R.S."/>
            <person name="Johnson D.L."/>
            <person name="Minx P.J."/>
            <person name="Clifton S.W."/>
            <person name="Hawkins T."/>
            <person name="Branscomb E."/>
            <person name="Predki P."/>
            <person name="Richardson P."/>
            <person name="Wenning S."/>
            <person name="Slezak T."/>
            <person name="Doggett N."/>
            <person name="Cheng J.F."/>
            <person name="Olsen A."/>
            <person name="Lucas S."/>
            <person name="Elkin C."/>
            <person name="Uberbacher E."/>
            <person name="Frazier M."/>
            <person name="Gibbs R.A."/>
            <person name="Muzny D.M."/>
            <person name="Scherer S.E."/>
            <person name="Bouck J.B."/>
            <person name="Sodergren E.J."/>
            <person name="Worley K.C."/>
            <person name="Rives C.M."/>
            <person name="Gorrell J.H."/>
            <person name="Metzker M.L."/>
            <person name="Naylor S.L."/>
            <person name="Kucherlapati R.S."/>
            <person name="Nelson D.L."/>
            <person name="Weinstock G.M."/>
            <person name="Sakaki Y."/>
            <person name="Fujiyama A."/>
            <person name="Hattori M."/>
            <person name="Yada T."/>
            <person name="Toyoda A."/>
            <person name="Itoh T."/>
            <person name="Kawagoe C."/>
            <person name="Watanabe H."/>
            <person name="Totoki Y."/>
            <person name="Taylor T."/>
            <person name="Weissenbach J."/>
            <person name="Heilig R."/>
            <person name="Saurin W."/>
            <person name="Artiguenave F."/>
            <person name="Brottier P."/>
            <person name="Bruls T."/>
            <person name="Pelletier E."/>
            <person name="Robert C."/>
            <person name="Wincker P."/>
            <person name="Smith D.R."/>
            <person name="Doucette-Stamm L."/>
            <person name="Rubenfield M."/>
            <person name="Weinstock K."/>
            <person name="Lee H.M."/>
            <person name="Dubois J."/>
            <person name="Rosenthal A."/>
            <person name="Platzer M."/>
            <person name="Nyakatura G."/>
            <person name="Taudien S."/>
            <person name="Rump A."/>
            <person name="Yang H."/>
            <person name="Yu J."/>
            <person name="Wang J."/>
            <person name="Huang G."/>
            <person name="Gu J."/>
            <person name="Hood L."/>
            <person name="Rowen L."/>
            <person name="Madan A."/>
            <person name="Qin S."/>
            <person name="Davis R.W."/>
            <person name="Federspiel N.A."/>
            <person name="Abola A.P."/>
            <person name="Proctor M.J."/>
            <person name="Myers R.M."/>
            <person name="Schmutz J."/>
            <person name="Dickson M."/>
            <person name="Grimwood J."/>
            <person name="Cox D.R."/>
            <person name="Olson M.V."/>
            <person name="Kaul R."/>
            <person name="Raymond C."/>
            <person name="Shimizu N."/>
            <person name="Kawasaki K."/>
            <person name="Minoshima S."/>
            <person name="Evans G.A."/>
            <person name="Athanasiou M."/>
            <person name="Schultz R."/>
            <person name="Roe B.A."/>
            <person name="Chen F."/>
            <person name="Pan H."/>
            <person name="Ramser J."/>
            <person name="Lehrach H."/>
            <person name="Reinhardt R."/>
            <person name="McCombie W.R."/>
            <person name="de la Bastide M."/>
            <person name="Dedhia N."/>
            <person name="Blocker H."/>
            <person name="Hornischer K."/>
            <person name="Nordsiek G."/>
            <person name="Agarwala R."/>
            <person name="Aravind L."/>
            <person name="Bailey J.A."/>
            <person name="Bateman A."/>
            <person name="Batzoglou S."/>
            <person name="Birney E."/>
            <person name="Bork P."/>
            <person name="Brown D.G."/>
            <person name="Burge C.B."/>
            <person name="Cerutti L."/>
            <person name="Chen H.C."/>
            <person name="Church D."/>
            <person name="Clamp M."/>
            <person name="Copley R.R."/>
            <person name="Doerks T."/>
            <person name="Eddy S.R."/>
            <person name="Eichler E.E."/>
            <person name="Furey T.S."/>
            <person name="Galagan J."/>
            <person name="Gilbert J.G."/>
            <person name="Harmon C."/>
            <person name="Hayashizaki Y."/>
            <person name="Haussler D."/>
            <person name="Hermjakob H."/>
            <person name="Hokamp K."/>
            <person name="Jang W."/>
            <person name="Johnson L.S."/>
            <person name="Jones T.A."/>
            <person name="Kasif S."/>
            <person name="Kaspryzk A."/>
            <person name="Kennedy S."/>
            <person name="Kent W.J."/>
            <person name="Kitts P."/>
            <person name="Koonin E.V."/>
            <person name="Korf I."/>
            <person name="Kulp D."/>
            <person name="Lancet D."/>
            <person name="Lowe T.M."/>
            <person name="McLysaght A."/>
            <person name="Mikkelsen T."/>
            <person name="Moran J.V."/>
            <person name="Mulder N."/>
            <person name="Pollara V.J."/>
            <person name="Ponting C.P."/>
            <person name="Schuler G."/>
            <person name="Schultz J."/>
            <person name="Slater G."/>
            <person name="Smit A.F."/>
            <person name="Stupka E."/>
            <person name="Szustakowski J."/>
            <person name="Thierry-Mieg D."/>
            <person name="Thierry-Mieg J."/>
            <person name="Wagner L."/>
            <person name="Wallis J."/>
            <person name="Wheeler R."/>
            <person name="Williams A."/>
            <person name="Wolf Y.I."/>
            <person name="Wolfe K.H."/>
            <person name="Yang S.P."/>
            <person name="Yeh R.F."/>
            <person name="Collins F."/>
            <person name="Guyer M.S."/>
            <person name="Peterson J."/>
            <person name="Felsenfeld A."/>
            <person name="Wetterstrand K.A."/>
            <person name="Patrinos A."/>
            <person name="Morgan M.J."/>
            <person name="de Jong P."/>
            <person name="Catanese J.J."/>
            <person name="Osoegawa K."/>
            <person name="Shizuya H."/>
            <person name="Choi S."/>
            <person name="Chen Y.J."/>
        </authorList>
    </citation>
    <scope>NUCLEOTIDE SEQUENCE [LARGE SCALE GENOMIC DNA]</scope>
</reference>
<evidence type="ECO:0007829" key="4">
    <source>
        <dbReference type="ProteomicsDB" id="A0A9L9PY61"/>
    </source>
</evidence>
<evidence type="ECO:0000313" key="1">
    <source>
        <dbReference type="Ensembl" id="ENSP00000516661.1"/>
    </source>
</evidence>
<dbReference type="EMBL" id="AC008660">
    <property type="status" value="NOT_ANNOTATED_CDS"/>
    <property type="molecule type" value="Genomic_DNA"/>
</dbReference>
<protein>
    <submittedName>
        <fullName evidence="1">Chromosome 5 open reading frame 58</fullName>
    </submittedName>
</protein>
<dbReference type="HGNC" id="HGNC:37272">
    <property type="gene designation" value="C5orf58"/>
</dbReference>
<dbReference type="OpenTargets" id="ENSG00000234511"/>
<evidence type="ECO:0000313" key="2">
    <source>
        <dbReference type="Proteomes" id="UP000005640"/>
    </source>
</evidence>
<evidence type="ECO:0007829" key="3">
    <source>
        <dbReference type="PeptideAtlas" id="A0A9L9PY61"/>
    </source>
</evidence>
<organism evidence="1 2">
    <name type="scientific">Homo sapiens</name>
    <name type="common">Human</name>
    <dbReference type="NCBI Taxonomy" id="9606"/>
    <lineage>
        <taxon>Eukaryota</taxon>
        <taxon>Metazoa</taxon>
        <taxon>Chordata</taxon>
        <taxon>Craniata</taxon>
        <taxon>Vertebrata</taxon>
        <taxon>Euteleostomi</taxon>
        <taxon>Mammalia</taxon>
        <taxon>Eutheria</taxon>
        <taxon>Euarchontoglires</taxon>
        <taxon>Primates</taxon>
        <taxon>Haplorrhini</taxon>
        <taxon>Catarrhini</taxon>
        <taxon>Hominidae</taxon>
        <taxon>Homo</taxon>
    </lineage>
</organism>
<dbReference type="EMBL" id="AC034199">
    <property type="status" value="NOT_ANNOTATED_CDS"/>
    <property type="molecule type" value="Genomic_DNA"/>
</dbReference>
<dbReference type="AlphaFoldDB" id="A0A9L9PY61"/>